<dbReference type="OrthoDB" id="5694214at2"/>
<gene>
    <name evidence="8" type="ORF">SAMN04488128_1011666</name>
</gene>
<evidence type="ECO:0000313" key="9">
    <source>
        <dbReference type="Proteomes" id="UP000190367"/>
    </source>
</evidence>
<sequence>MKKSLLYISLLSAAMVLNTSCKKELLEQASPDKLTSDNFWTSRERALTGLAAAYSRIESFAGWDNFVEARSCREYYREDFVEPGADAYNYSWWTEIYNYSYNSGNYAIDLLWRDNYRGINFTNQVLENVNIMTDKQIDAASKKMILAEAHFLRAYYYFKLITNFEKVIIRDKVPNGEADLPKAPSSRPEVWDMIISDLKAAEPDLPLRSERPGTELGRATKGAAQAYLGKALMYRAGEDKGKATAYFTEASSWLKKVIDSKQYSLVSNYMSMFNGTTSNTTESVFELQQTMDESNGAYFKSYLSDWMAASELGGYGEIYGVPRLLTEMLKEGKVATDGLYDHRVYNTVFFKDDYFNDAANPRVYGYTYNEVFENNTIAFRKWLPASLDKLGNANAINMPMIRYADVKLLYAEAQNELGIPATAMTEINEVRARSAMPPLNLTNKADIFKQLVHERVMEFTLESSRFYDLRRWGLLSQEMQAAGRPFTADKSYYPLPLKETLNNPLAQ</sequence>
<dbReference type="RefSeq" id="WP_159455940.1">
    <property type="nucleotide sequence ID" value="NZ_FUWZ01000001.1"/>
</dbReference>
<keyword evidence="3" id="KW-0732">Signal</keyword>
<dbReference type="AlphaFoldDB" id="A0A1T4NNA5"/>
<dbReference type="InterPro" id="IPR011990">
    <property type="entry name" value="TPR-like_helical_dom_sf"/>
</dbReference>
<comment type="subcellular location">
    <subcellularLocation>
        <location evidence="1">Cell outer membrane</location>
    </subcellularLocation>
</comment>
<dbReference type="InterPro" id="IPR033985">
    <property type="entry name" value="SusD-like_N"/>
</dbReference>
<accession>A0A1T4NNA5</accession>
<dbReference type="STRING" id="634771.SAMN04488128_1011666"/>
<evidence type="ECO:0000256" key="4">
    <source>
        <dbReference type="ARBA" id="ARBA00023136"/>
    </source>
</evidence>
<organism evidence="8 9">
    <name type="scientific">Chitinophaga eiseniae</name>
    <dbReference type="NCBI Taxonomy" id="634771"/>
    <lineage>
        <taxon>Bacteria</taxon>
        <taxon>Pseudomonadati</taxon>
        <taxon>Bacteroidota</taxon>
        <taxon>Chitinophagia</taxon>
        <taxon>Chitinophagales</taxon>
        <taxon>Chitinophagaceae</taxon>
        <taxon>Chitinophaga</taxon>
    </lineage>
</organism>
<evidence type="ECO:0000313" key="8">
    <source>
        <dbReference type="EMBL" id="SJZ80567.1"/>
    </source>
</evidence>
<keyword evidence="4" id="KW-0472">Membrane</keyword>
<protein>
    <submittedName>
        <fullName evidence="8">Starch-binding associating with outer membrane</fullName>
    </submittedName>
</protein>
<evidence type="ECO:0000256" key="2">
    <source>
        <dbReference type="ARBA" id="ARBA00006275"/>
    </source>
</evidence>
<dbReference type="InterPro" id="IPR012944">
    <property type="entry name" value="SusD_RagB_dom"/>
</dbReference>
<dbReference type="GO" id="GO:0009279">
    <property type="term" value="C:cell outer membrane"/>
    <property type="evidence" value="ECO:0007669"/>
    <property type="project" value="UniProtKB-SubCell"/>
</dbReference>
<dbReference type="SUPFAM" id="SSF48452">
    <property type="entry name" value="TPR-like"/>
    <property type="match status" value="1"/>
</dbReference>
<evidence type="ECO:0000256" key="5">
    <source>
        <dbReference type="ARBA" id="ARBA00023237"/>
    </source>
</evidence>
<dbReference type="Proteomes" id="UP000190367">
    <property type="component" value="Unassembled WGS sequence"/>
</dbReference>
<keyword evidence="5" id="KW-0998">Cell outer membrane</keyword>
<feature type="domain" description="RagB/SusD" evidence="6">
    <location>
        <begin position="335"/>
        <end position="491"/>
    </location>
</feature>
<evidence type="ECO:0000259" key="7">
    <source>
        <dbReference type="Pfam" id="PF14322"/>
    </source>
</evidence>
<feature type="domain" description="SusD-like N-terminal" evidence="7">
    <location>
        <begin position="82"/>
        <end position="230"/>
    </location>
</feature>
<dbReference type="EMBL" id="FUWZ01000001">
    <property type="protein sequence ID" value="SJZ80567.1"/>
    <property type="molecule type" value="Genomic_DNA"/>
</dbReference>
<dbReference type="Pfam" id="PF07980">
    <property type="entry name" value="SusD_RagB"/>
    <property type="match status" value="1"/>
</dbReference>
<evidence type="ECO:0000256" key="3">
    <source>
        <dbReference type="ARBA" id="ARBA00022729"/>
    </source>
</evidence>
<comment type="similarity">
    <text evidence="2">Belongs to the SusD family.</text>
</comment>
<reference evidence="9" key="1">
    <citation type="submission" date="2017-02" db="EMBL/GenBank/DDBJ databases">
        <authorList>
            <person name="Varghese N."/>
            <person name="Submissions S."/>
        </authorList>
    </citation>
    <scope>NUCLEOTIDE SEQUENCE [LARGE SCALE GENOMIC DNA]</scope>
    <source>
        <strain evidence="9">DSM 22224</strain>
    </source>
</reference>
<dbReference type="Gene3D" id="1.25.40.390">
    <property type="match status" value="1"/>
</dbReference>
<dbReference type="CDD" id="cd08977">
    <property type="entry name" value="SusD"/>
    <property type="match status" value="1"/>
</dbReference>
<evidence type="ECO:0000259" key="6">
    <source>
        <dbReference type="Pfam" id="PF07980"/>
    </source>
</evidence>
<keyword evidence="9" id="KW-1185">Reference proteome</keyword>
<evidence type="ECO:0000256" key="1">
    <source>
        <dbReference type="ARBA" id="ARBA00004442"/>
    </source>
</evidence>
<dbReference type="Pfam" id="PF14322">
    <property type="entry name" value="SusD-like_3"/>
    <property type="match status" value="1"/>
</dbReference>
<proteinExistence type="inferred from homology"/>
<name>A0A1T4NNA5_9BACT</name>